<dbReference type="InParanoid" id="A0A1Q3CHA4"/>
<comment type="caution">
    <text evidence="2">The sequence shown here is derived from an EMBL/GenBank/DDBJ whole genome shotgun (WGS) entry which is preliminary data.</text>
</comment>
<accession>A0A1Q3CHA4</accession>
<dbReference type="OrthoDB" id="10519498at2759"/>
<evidence type="ECO:0000313" key="3">
    <source>
        <dbReference type="Proteomes" id="UP000187406"/>
    </source>
</evidence>
<feature type="region of interest" description="Disordered" evidence="1">
    <location>
        <begin position="1"/>
        <end position="62"/>
    </location>
</feature>
<gene>
    <name evidence="2" type="ORF">CFOL_v3_23098</name>
</gene>
<dbReference type="Proteomes" id="UP000187406">
    <property type="component" value="Unassembled WGS sequence"/>
</dbReference>
<proteinExistence type="predicted"/>
<evidence type="ECO:0000256" key="1">
    <source>
        <dbReference type="SAM" id="MobiDB-lite"/>
    </source>
</evidence>
<name>A0A1Q3CHA4_CEPFO</name>
<reference evidence="3" key="1">
    <citation type="submission" date="2016-04" db="EMBL/GenBank/DDBJ databases">
        <title>Cephalotus genome sequencing.</title>
        <authorList>
            <person name="Fukushima K."/>
            <person name="Hasebe M."/>
            <person name="Fang X."/>
        </authorList>
    </citation>
    <scope>NUCLEOTIDE SEQUENCE [LARGE SCALE GENOMIC DNA]</scope>
    <source>
        <strain evidence="3">cv. St1</strain>
    </source>
</reference>
<keyword evidence="3" id="KW-1185">Reference proteome</keyword>
<dbReference type="AlphaFoldDB" id="A0A1Q3CHA4"/>
<evidence type="ECO:0000313" key="2">
    <source>
        <dbReference type="EMBL" id="GAV79634.1"/>
    </source>
</evidence>
<dbReference type="EMBL" id="BDDD01002013">
    <property type="protein sequence ID" value="GAV79634.1"/>
    <property type="molecule type" value="Genomic_DNA"/>
</dbReference>
<feature type="non-terminal residue" evidence="2">
    <location>
        <position position="140"/>
    </location>
</feature>
<sequence>MVLKARMRPRSGLDPRFCQRPREEERNSPEAPLGLAMTVERPPSVRRGLVGPPTRTGSLSPDSLAKVLHSDVSSIECDSSTSPHSEHTVSPAEWSNTTSVFLLQSEQNASPSLLFFCFFGREETKNVASGDKASFYCQLL</sequence>
<organism evidence="2 3">
    <name type="scientific">Cephalotus follicularis</name>
    <name type="common">Albany pitcher plant</name>
    <dbReference type="NCBI Taxonomy" id="3775"/>
    <lineage>
        <taxon>Eukaryota</taxon>
        <taxon>Viridiplantae</taxon>
        <taxon>Streptophyta</taxon>
        <taxon>Embryophyta</taxon>
        <taxon>Tracheophyta</taxon>
        <taxon>Spermatophyta</taxon>
        <taxon>Magnoliopsida</taxon>
        <taxon>eudicotyledons</taxon>
        <taxon>Gunneridae</taxon>
        <taxon>Pentapetalae</taxon>
        <taxon>rosids</taxon>
        <taxon>fabids</taxon>
        <taxon>Oxalidales</taxon>
        <taxon>Cephalotaceae</taxon>
        <taxon>Cephalotus</taxon>
    </lineage>
</organism>
<protein>
    <submittedName>
        <fullName evidence="2">Uncharacterized protein</fullName>
    </submittedName>
</protein>